<accession>A0A0H5PXJ9</accession>
<evidence type="ECO:0000313" key="2">
    <source>
        <dbReference type="EMBL" id="CRY93899.1"/>
    </source>
</evidence>
<name>A0A0H5PXJ9_9ZZZZ</name>
<feature type="coiled-coil region" evidence="1">
    <location>
        <begin position="78"/>
        <end position="122"/>
    </location>
</feature>
<reference evidence="2" key="2">
    <citation type="submission" date="2015-07" db="EMBL/GenBank/DDBJ databases">
        <title>Plasmids, circular viruses and viroids from rat gut.</title>
        <authorList>
            <person name="Jorgensen T.J."/>
            <person name="Hansen M.A."/>
            <person name="Xu Z."/>
            <person name="Tabak M.A."/>
            <person name="Sorensen S.J."/>
            <person name="Hansen L.H."/>
        </authorList>
    </citation>
    <scope>NUCLEOTIDE SEQUENCE</scope>
    <source>
        <plasmid evidence="2">pRGRH0096</plasmid>
    </source>
</reference>
<sequence length="150" mass="17164">MKPCKKGVFYIFTVAEVAEICGVTSQSINKRIKNMSAEQLEKYVVFLKPNETKSKQVSKQGLLFFKSVYGVIDEPITEDTAEKENAVVSALIEQLKQKDIQLAEQAKQIEMLMEQAKNYQVLLQGQQVLSLPEKKRPFFKRLFSRGDDEI</sequence>
<evidence type="ECO:0008006" key="3">
    <source>
        <dbReference type="Google" id="ProtNLM"/>
    </source>
</evidence>
<keyword evidence="1" id="KW-0175">Coiled coil</keyword>
<proteinExistence type="predicted"/>
<organism evidence="2">
    <name type="scientific">uncultured prokaryote</name>
    <dbReference type="NCBI Taxonomy" id="198431"/>
    <lineage>
        <taxon>unclassified sequences</taxon>
        <taxon>environmental samples</taxon>
    </lineage>
</organism>
<geneLocation type="plasmid" evidence="2">
    <name>pRGRH0096</name>
</geneLocation>
<dbReference type="AlphaFoldDB" id="A0A0H5PXJ9"/>
<protein>
    <recommendedName>
        <fullName evidence="3">DUF536 domain-containing protein</fullName>
    </recommendedName>
</protein>
<reference evidence="2" key="1">
    <citation type="submission" date="2015-06" db="EMBL/GenBank/DDBJ databases">
        <authorList>
            <person name="Joergensen T."/>
        </authorList>
    </citation>
    <scope>NUCLEOTIDE SEQUENCE</scope>
    <source>
        <plasmid evidence="2">pRGRH0096</plasmid>
    </source>
</reference>
<dbReference type="EMBL" id="LN852787">
    <property type="protein sequence ID" value="CRY93899.1"/>
    <property type="molecule type" value="Genomic_DNA"/>
</dbReference>
<evidence type="ECO:0000256" key="1">
    <source>
        <dbReference type="SAM" id="Coils"/>
    </source>
</evidence>
<keyword evidence="2" id="KW-0614">Plasmid</keyword>